<keyword evidence="3" id="KW-1185">Reference proteome</keyword>
<dbReference type="STRING" id="1134510.O9A_00395"/>
<dbReference type="PROSITE" id="PS50828">
    <property type="entry name" value="SMR"/>
    <property type="match status" value="1"/>
</dbReference>
<dbReference type="OrthoDB" id="7165597at2"/>
<dbReference type="eggNOG" id="COG2840">
    <property type="taxonomic scope" value="Bacteria"/>
</dbReference>
<gene>
    <name evidence="2" type="ORF">O9A_00395</name>
</gene>
<dbReference type="AlphaFoldDB" id="A0A067W835"/>
<dbReference type="Proteomes" id="UP000027015">
    <property type="component" value="Unassembled WGS sequence"/>
</dbReference>
<dbReference type="HOGENOM" id="CLU_055978_2_0_5"/>
<evidence type="ECO:0000259" key="1">
    <source>
        <dbReference type="PROSITE" id="PS50828"/>
    </source>
</evidence>
<sequence length="206" mass="24069">MSTDEWRTKRNPLVSQDRFLWEKVCRTTIPLHKKHYSSFAKGIVNVAKNAAKIDNKKQYITQILPWSQTNIQPLTEVKREKKAIAQTHKIHFFDRVIYRKIAKGHYSIEARLDLHGCMQEEAYFFLKKFLQSSQQNGLRYVLVITGKGRSLGSNGVLYQFVPHWLSTPAFRYYVHAFEQAARQHGGDGALYIRLRRLLPRKGHDVV</sequence>
<protein>
    <recommendedName>
        <fullName evidence="1">Smr domain-containing protein</fullName>
    </recommendedName>
</protein>
<reference evidence="2 3" key="1">
    <citation type="submission" date="2012-04" db="EMBL/GenBank/DDBJ databases">
        <title>The Genome Sequence of Bartonella koehlerae C-29.</title>
        <authorList>
            <consortium name="The Broad Institute Genome Sequencing Platform"/>
            <consortium name="The Broad Institute Genome Sequencing Center for Infectious Disease"/>
            <person name="Feldgarden M."/>
            <person name="Kirby J."/>
            <person name="Kosoy M."/>
            <person name="Birtles R."/>
            <person name="Probert W.S."/>
            <person name="Chiaraviglio L."/>
            <person name="Walker B."/>
            <person name="Young S.K."/>
            <person name="Zeng Q."/>
            <person name="Gargeya S."/>
            <person name="Fitzgerald M."/>
            <person name="Haas B."/>
            <person name="Abouelleil A."/>
            <person name="Alvarado L."/>
            <person name="Arachchi H.M."/>
            <person name="Berlin A.M."/>
            <person name="Chapman S.B."/>
            <person name="Goldberg J."/>
            <person name="Griggs A."/>
            <person name="Gujja S."/>
            <person name="Hansen M."/>
            <person name="Howarth C."/>
            <person name="Imamovic A."/>
            <person name="Larimer J."/>
            <person name="McCowen C."/>
            <person name="Montmayeur A."/>
            <person name="Murphy C."/>
            <person name="Neiman D."/>
            <person name="Pearson M."/>
            <person name="Priest M."/>
            <person name="Roberts A."/>
            <person name="Saif S."/>
            <person name="Shea T."/>
            <person name="Sisk P."/>
            <person name="Sykes S."/>
            <person name="Wortman J."/>
            <person name="Nusbaum C."/>
            <person name="Birren B."/>
        </authorList>
    </citation>
    <scope>NUCLEOTIDE SEQUENCE [LARGE SCALE GENOMIC DNA]</scope>
    <source>
        <strain evidence="2 3">C-29</strain>
    </source>
</reference>
<dbReference type="PATRIC" id="fig|1134510.3.peg.469"/>
<dbReference type="PANTHER" id="PTHR35562">
    <property type="entry name" value="DNA ENDONUCLEASE SMRA-RELATED"/>
    <property type="match status" value="1"/>
</dbReference>
<evidence type="ECO:0000313" key="2">
    <source>
        <dbReference type="EMBL" id="KEC56170.1"/>
    </source>
</evidence>
<dbReference type="RefSeq" id="WP_034458255.1">
    <property type="nucleotide sequence ID" value="NZ_CADEAH010000005.1"/>
</dbReference>
<dbReference type="EMBL" id="AHPL01000003">
    <property type="protein sequence ID" value="KEC56170.1"/>
    <property type="molecule type" value="Genomic_DNA"/>
</dbReference>
<dbReference type="Gene3D" id="3.30.1370.110">
    <property type="match status" value="1"/>
</dbReference>
<name>A0A067W835_9HYPH</name>
<dbReference type="PANTHER" id="PTHR35562:SF2">
    <property type="entry name" value="DNA ENDONUCLEASE SMRA-RELATED"/>
    <property type="match status" value="1"/>
</dbReference>
<dbReference type="SMART" id="SM00463">
    <property type="entry name" value="SMR"/>
    <property type="match status" value="1"/>
</dbReference>
<dbReference type="SUPFAM" id="SSF160443">
    <property type="entry name" value="SMR domain-like"/>
    <property type="match status" value="1"/>
</dbReference>
<dbReference type="InterPro" id="IPR002625">
    <property type="entry name" value="Smr_dom"/>
</dbReference>
<dbReference type="Pfam" id="PF01713">
    <property type="entry name" value="Smr"/>
    <property type="match status" value="1"/>
</dbReference>
<organism evidence="2 3">
    <name type="scientific">Bartonella koehlerae C-29</name>
    <dbReference type="NCBI Taxonomy" id="1134510"/>
    <lineage>
        <taxon>Bacteria</taxon>
        <taxon>Pseudomonadati</taxon>
        <taxon>Pseudomonadota</taxon>
        <taxon>Alphaproteobacteria</taxon>
        <taxon>Hyphomicrobiales</taxon>
        <taxon>Bartonellaceae</taxon>
        <taxon>Bartonella</taxon>
    </lineage>
</organism>
<evidence type="ECO:0000313" key="3">
    <source>
        <dbReference type="Proteomes" id="UP000027015"/>
    </source>
</evidence>
<accession>A0A067W835</accession>
<dbReference type="InterPro" id="IPR036063">
    <property type="entry name" value="Smr_dom_sf"/>
</dbReference>
<comment type="caution">
    <text evidence="2">The sequence shown here is derived from an EMBL/GenBank/DDBJ whole genome shotgun (WGS) entry which is preliminary data.</text>
</comment>
<feature type="domain" description="Smr" evidence="1">
    <location>
        <begin position="112"/>
        <end position="195"/>
    </location>
</feature>
<proteinExistence type="predicted"/>